<accession>A0AAV4RCR2</accession>
<keyword evidence="1" id="KW-0812">Transmembrane</keyword>
<organism evidence="2 3">
    <name type="scientific">Caerostris darwini</name>
    <dbReference type="NCBI Taxonomy" id="1538125"/>
    <lineage>
        <taxon>Eukaryota</taxon>
        <taxon>Metazoa</taxon>
        <taxon>Ecdysozoa</taxon>
        <taxon>Arthropoda</taxon>
        <taxon>Chelicerata</taxon>
        <taxon>Arachnida</taxon>
        <taxon>Araneae</taxon>
        <taxon>Araneomorphae</taxon>
        <taxon>Entelegynae</taxon>
        <taxon>Araneoidea</taxon>
        <taxon>Araneidae</taxon>
        <taxon>Caerostris</taxon>
    </lineage>
</organism>
<dbReference type="AlphaFoldDB" id="A0AAV4RCR2"/>
<keyword evidence="3" id="KW-1185">Reference proteome</keyword>
<gene>
    <name evidence="2" type="ORF">CDAR_413931</name>
</gene>
<sequence length="73" mass="8335">MSTVCVHGWYGRHGYFLYCSYVKVRNLISTCLNPTESFPPTKFTVPIPVIDMGTFGSISVLFVFFLVFFDKVL</sequence>
<keyword evidence="1" id="KW-1133">Transmembrane helix</keyword>
<name>A0AAV4RCR2_9ARAC</name>
<feature type="transmembrane region" description="Helical" evidence="1">
    <location>
        <begin position="47"/>
        <end position="69"/>
    </location>
</feature>
<protein>
    <submittedName>
        <fullName evidence="2">Uncharacterized protein</fullName>
    </submittedName>
</protein>
<evidence type="ECO:0000313" key="3">
    <source>
        <dbReference type="Proteomes" id="UP001054837"/>
    </source>
</evidence>
<evidence type="ECO:0000256" key="1">
    <source>
        <dbReference type="SAM" id="Phobius"/>
    </source>
</evidence>
<dbReference type="EMBL" id="BPLQ01006032">
    <property type="protein sequence ID" value="GIY19270.1"/>
    <property type="molecule type" value="Genomic_DNA"/>
</dbReference>
<evidence type="ECO:0000313" key="2">
    <source>
        <dbReference type="EMBL" id="GIY19270.1"/>
    </source>
</evidence>
<dbReference type="Proteomes" id="UP001054837">
    <property type="component" value="Unassembled WGS sequence"/>
</dbReference>
<comment type="caution">
    <text evidence="2">The sequence shown here is derived from an EMBL/GenBank/DDBJ whole genome shotgun (WGS) entry which is preliminary data.</text>
</comment>
<keyword evidence="1" id="KW-0472">Membrane</keyword>
<proteinExistence type="predicted"/>
<reference evidence="2 3" key="1">
    <citation type="submission" date="2021-06" db="EMBL/GenBank/DDBJ databases">
        <title>Caerostris darwini draft genome.</title>
        <authorList>
            <person name="Kono N."/>
            <person name="Arakawa K."/>
        </authorList>
    </citation>
    <scope>NUCLEOTIDE SEQUENCE [LARGE SCALE GENOMIC DNA]</scope>
</reference>